<organism evidence="4">
    <name type="scientific">hydrothermal vent metagenome</name>
    <dbReference type="NCBI Taxonomy" id="652676"/>
    <lineage>
        <taxon>unclassified sequences</taxon>
        <taxon>metagenomes</taxon>
        <taxon>ecological metagenomes</taxon>
    </lineage>
</organism>
<dbReference type="EC" id="4.2.1.32" evidence="4"/>
<dbReference type="GO" id="GO:0004333">
    <property type="term" value="F:fumarate hydratase activity"/>
    <property type="evidence" value="ECO:0007669"/>
    <property type="project" value="UniProtKB-EC"/>
</dbReference>
<dbReference type="GO" id="GO:0008730">
    <property type="term" value="F:L(+)-tartrate dehydratase activity"/>
    <property type="evidence" value="ECO:0007669"/>
    <property type="project" value="UniProtKB-EC"/>
</dbReference>
<dbReference type="SUPFAM" id="SSF117457">
    <property type="entry name" value="FumA C-terminal domain-like"/>
    <property type="match status" value="1"/>
</dbReference>
<protein>
    <submittedName>
        <fullName evidence="4">Fumarate hydratase class I, beta region L(+)-tartrate dehydratase beta subunit</fullName>
        <ecNumber evidence="4">4.2.1.2</ecNumber>
        <ecNumber evidence="4">4.2.1.32</ecNumber>
    </submittedName>
</protein>
<dbReference type="Gene3D" id="3.20.130.10">
    <property type="entry name" value="Fe-S hydro-lyase, tartrate dehydratase beta-type, catalytic domain"/>
    <property type="match status" value="1"/>
</dbReference>
<dbReference type="AlphaFoldDB" id="A0A3B1BDK0"/>
<dbReference type="InterPro" id="IPR004647">
    <property type="entry name" value="Fe-S_hydro-lyase_TtdB-typ_cat"/>
</dbReference>
<evidence type="ECO:0000256" key="1">
    <source>
        <dbReference type="ARBA" id="ARBA00008876"/>
    </source>
</evidence>
<accession>A0A3B1BDK0</accession>
<evidence type="ECO:0000259" key="3">
    <source>
        <dbReference type="Pfam" id="PF05683"/>
    </source>
</evidence>
<dbReference type="Pfam" id="PF05683">
    <property type="entry name" value="Fumerase_C"/>
    <property type="match status" value="1"/>
</dbReference>
<dbReference type="NCBIfam" id="TIGR00723">
    <property type="entry name" value="ttdB_fumA_fumB"/>
    <property type="match status" value="1"/>
</dbReference>
<feature type="domain" description="Fe-S hydro-lyase tartrate dehydratase beta-type catalytic" evidence="3">
    <location>
        <begin position="2"/>
        <end position="177"/>
    </location>
</feature>
<proteinExistence type="inferred from homology"/>
<evidence type="ECO:0000313" key="4">
    <source>
        <dbReference type="EMBL" id="VAX16346.1"/>
    </source>
</evidence>
<reference evidence="4" key="1">
    <citation type="submission" date="2018-06" db="EMBL/GenBank/DDBJ databases">
        <authorList>
            <person name="Zhirakovskaya E."/>
        </authorList>
    </citation>
    <scope>NUCLEOTIDE SEQUENCE</scope>
</reference>
<comment type="similarity">
    <text evidence="1">Belongs to the class-I fumarase family.</text>
</comment>
<dbReference type="EC" id="4.2.1.2" evidence="4"/>
<dbReference type="InterPro" id="IPR036660">
    <property type="entry name" value="Fe-S_hydroAse_TtdB_cat_sf"/>
</dbReference>
<sequence length="194" mass="21232">MIKLALPTTEDEIRKLKVGDEVLLSGVIVTARDTAHKYMVEKRPDDIRDMLNGTVIYHCGPVMKQDDDGSWEVVAAGPTTSIREEIYQADVMEEYKVRGVIGKGGMGPKTLAGLKKTGAVYFHAIGGASQVLARAVVRVPGVQKLEEFGVPEAFWRFEVKDFPVVVTMDSHGESLHDVIGAASEEKMKEILGSM</sequence>
<dbReference type="PANTHER" id="PTHR43351:SF2">
    <property type="entry name" value="L(+)-TARTRATE DEHYDRATASE SUBUNIT BETA-RELATED"/>
    <property type="match status" value="1"/>
</dbReference>
<evidence type="ECO:0000256" key="2">
    <source>
        <dbReference type="ARBA" id="ARBA00023239"/>
    </source>
</evidence>
<dbReference type="EMBL" id="UOGC01000026">
    <property type="protein sequence ID" value="VAX16346.1"/>
    <property type="molecule type" value="Genomic_DNA"/>
</dbReference>
<keyword evidence="2 4" id="KW-0456">Lyase</keyword>
<gene>
    <name evidence="4" type="ORF">MNBD_NITROSPINAE01-1400</name>
</gene>
<dbReference type="PANTHER" id="PTHR43351">
    <property type="entry name" value="L(+)-TARTRATE DEHYDRATASE SUBUNIT BETA"/>
    <property type="match status" value="1"/>
</dbReference>
<name>A0A3B1BDK0_9ZZZZ</name>